<dbReference type="AlphaFoldDB" id="A0A5B7H3G1"/>
<comment type="caution">
    <text evidence="1">The sequence shown here is derived from an EMBL/GenBank/DDBJ whole genome shotgun (WGS) entry which is preliminary data.</text>
</comment>
<organism evidence="1 2">
    <name type="scientific">Portunus trituberculatus</name>
    <name type="common">Swimming crab</name>
    <name type="synonym">Neptunus trituberculatus</name>
    <dbReference type="NCBI Taxonomy" id="210409"/>
    <lineage>
        <taxon>Eukaryota</taxon>
        <taxon>Metazoa</taxon>
        <taxon>Ecdysozoa</taxon>
        <taxon>Arthropoda</taxon>
        <taxon>Crustacea</taxon>
        <taxon>Multicrustacea</taxon>
        <taxon>Malacostraca</taxon>
        <taxon>Eumalacostraca</taxon>
        <taxon>Eucarida</taxon>
        <taxon>Decapoda</taxon>
        <taxon>Pleocyemata</taxon>
        <taxon>Brachyura</taxon>
        <taxon>Eubrachyura</taxon>
        <taxon>Portunoidea</taxon>
        <taxon>Portunidae</taxon>
        <taxon>Portuninae</taxon>
        <taxon>Portunus</taxon>
    </lineage>
</organism>
<dbReference type="EMBL" id="VSRR010022176">
    <property type="protein sequence ID" value="MPC64489.1"/>
    <property type="molecule type" value="Genomic_DNA"/>
</dbReference>
<name>A0A5B7H3G1_PORTR</name>
<evidence type="ECO:0000313" key="2">
    <source>
        <dbReference type="Proteomes" id="UP000324222"/>
    </source>
</evidence>
<gene>
    <name evidence="1" type="ORF">E2C01_058606</name>
</gene>
<sequence length="66" mass="7479">MQDCAGTPPRLLIDRRKAHSCSYYNIALPANVLTLKWSGINGSAALHVMTEEDAGPWREEEMVWDY</sequence>
<dbReference type="Proteomes" id="UP000324222">
    <property type="component" value="Unassembled WGS sequence"/>
</dbReference>
<accession>A0A5B7H3G1</accession>
<keyword evidence="2" id="KW-1185">Reference proteome</keyword>
<protein>
    <submittedName>
        <fullName evidence="1">Uncharacterized protein</fullName>
    </submittedName>
</protein>
<proteinExistence type="predicted"/>
<evidence type="ECO:0000313" key="1">
    <source>
        <dbReference type="EMBL" id="MPC64489.1"/>
    </source>
</evidence>
<reference evidence="1 2" key="1">
    <citation type="submission" date="2019-05" db="EMBL/GenBank/DDBJ databases">
        <title>Another draft genome of Portunus trituberculatus and its Hox gene families provides insights of decapod evolution.</title>
        <authorList>
            <person name="Jeong J.-H."/>
            <person name="Song I."/>
            <person name="Kim S."/>
            <person name="Choi T."/>
            <person name="Kim D."/>
            <person name="Ryu S."/>
            <person name="Kim W."/>
        </authorList>
    </citation>
    <scope>NUCLEOTIDE SEQUENCE [LARGE SCALE GENOMIC DNA]</scope>
    <source>
        <tissue evidence="1">Muscle</tissue>
    </source>
</reference>